<evidence type="ECO:0000256" key="5">
    <source>
        <dbReference type="ARBA" id="ARBA00022840"/>
    </source>
</evidence>
<feature type="region of interest" description="Disordered" evidence="6">
    <location>
        <begin position="69"/>
        <end position="90"/>
    </location>
</feature>
<dbReference type="HOGENOM" id="CLU_411544_0_0_0"/>
<dbReference type="Gene3D" id="3.30.200.20">
    <property type="entry name" value="Phosphorylase Kinase, domain 1"/>
    <property type="match status" value="1"/>
</dbReference>
<dbReference type="OrthoDB" id="4716121at2"/>
<dbReference type="InterPro" id="IPR000719">
    <property type="entry name" value="Prot_kinase_dom"/>
</dbReference>
<feature type="compositionally biased region" description="Basic and acidic residues" evidence="6">
    <location>
        <begin position="73"/>
        <end position="83"/>
    </location>
</feature>
<sequence>MPAERPTIASCPHCRAILLRTQQALIHPMGSEREEIERALGPFWFEHSTTRFDGRYHRCLGREPIVFTSGNRKANDEPRDPPDTGHSVYRGPHCEFKTSNLVKRSLLIAAFVASLASFSNAQQHSNAPHHRPSVAAESAADVTQVLEQLSTHQAKTGRRQVDQSVILVGGTTEAGNVLSRTTSATVQPMRGRSWQGMELASGRYQILDILRRAAMGVVYLAHDRNLDSDVVVEVPAFPPIHNHESTARFMRAVRSGARLVHPHLVRITEVGTYADAPFVVAEHRAGGSLRFRRPVGPDGRPTPVAPRSLEQWLPDVSDALDFLHAQNRFSREVSLANILFDENGHASLGGLGMAEAIEEWLDTSSSGASRNHQRLTDPSPILAPEIVAGAPADGQADQYALAATVYELLSGHPPFEGPNLAGLLGEESSIEPPELRQVCPTISQALSSAVHRGLAQDPRHRFPDCRAFAQAVVSAAREPGPILEPQTTEPAVATGTDRTLADLPIIDHRRGPAQASHLVLGIACCSLIVVIGATARRKRSRRTTERQTVISSRNERRAIPKSLPLADSATSEGKARALANATPHGEPGTRALDVRRHATELAGRPHFTQVPALLPAKSTGRELVRLPDLDPLMDRPKTRLADNLLPVASTVPARSASLPQPVRRRAS</sequence>
<dbReference type="eggNOG" id="COG0515">
    <property type="taxonomic scope" value="Bacteria"/>
</dbReference>
<keyword evidence="7" id="KW-0812">Transmembrane</keyword>
<dbReference type="GO" id="GO:0004674">
    <property type="term" value="F:protein serine/threonine kinase activity"/>
    <property type="evidence" value="ECO:0007669"/>
    <property type="project" value="UniProtKB-KW"/>
</dbReference>
<accession>L0DE75</accession>
<evidence type="ECO:0000313" key="9">
    <source>
        <dbReference type="EMBL" id="AGA27128.1"/>
    </source>
</evidence>
<keyword evidence="7" id="KW-0472">Membrane</keyword>
<dbReference type="CDD" id="cd14014">
    <property type="entry name" value="STKc_PknB_like"/>
    <property type="match status" value="1"/>
</dbReference>
<evidence type="ECO:0000256" key="2">
    <source>
        <dbReference type="ARBA" id="ARBA00022679"/>
    </source>
</evidence>
<proteinExistence type="predicted"/>
<dbReference type="Gene3D" id="1.10.510.10">
    <property type="entry name" value="Transferase(Phosphotransferase) domain 1"/>
    <property type="match status" value="1"/>
</dbReference>
<evidence type="ECO:0000256" key="1">
    <source>
        <dbReference type="ARBA" id="ARBA00012513"/>
    </source>
</evidence>
<dbReference type="SMART" id="SM00220">
    <property type="entry name" value="S_TKc"/>
    <property type="match status" value="1"/>
</dbReference>
<protein>
    <recommendedName>
        <fullName evidence="1">non-specific serine/threonine protein kinase</fullName>
        <ecNumber evidence="1">2.7.11.1</ecNumber>
    </recommendedName>
</protein>
<name>L0DE75_SINAD</name>
<keyword evidence="2" id="KW-0808">Transferase</keyword>
<keyword evidence="4 9" id="KW-0418">Kinase</keyword>
<dbReference type="Pfam" id="PF00069">
    <property type="entry name" value="Pkinase"/>
    <property type="match status" value="1"/>
</dbReference>
<keyword evidence="5" id="KW-0067">ATP-binding</keyword>
<dbReference type="PANTHER" id="PTHR43671:SF13">
    <property type="entry name" value="SERINE_THREONINE-PROTEIN KINASE NEK2"/>
    <property type="match status" value="1"/>
</dbReference>
<evidence type="ECO:0000313" key="10">
    <source>
        <dbReference type="Proteomes" id="UP000010798"/>
    </source>
</evidence>
<evidence type="ECO:0000259" key="8">
    <source>
        <dbReference type="PROSITE" id="PS50011"/>
    </source>
</evidence>
<evidence type="ECO:0000256" key="7">
    <source>
        <dbReference type="SAM" id="Phobius"/>
    </source>
</evidence>
<dbReference type="KEGG" id="saci:Sinac_2836"/>
<dbReference type="STRING" id="886293.Sinac_2836"/>
<dbReference type="AlphaFoldDB" id="L0DE75"/>
<keyword evidence="3" id="KW-0547">Nucleotide-binding</keyword>
<evidence type="ECO:0000256" key="3">
    <source>
        <dbReference type="ARBA" id="ARBA00022741"/>
    </source>
</evidence>
<feature type="domain" description="Protein kinase" evidence="8">
    <location>
        <begin position="204"/>
        <end position="473"/>
    </location>
</feature>
<dbReference type="Proteomes" id="UP000010798">
    <property type="component" value="Chromosome"/>
</dbReference>
<dbReference type="EC" id="2.7.11.1" evidence="1"/>
<dbReference type="SUPFAM" id="SSF56112">
    <property type="entry name" value="Protein kinase-like (PK-like)"/>
    <property type="match status" value="1"/>
</dbReference>
<keyword evidence="10" id="KW-1185">Reference proteome</keyword>
<dbReference type="PROSITE" id="PS50011">
    <property type="entry name" value="PROTEIN_KINASE_DOM"/>
    <property type="match status" value="1"/>
</dbReference>
<evidence type="ECO:0000256" key="6">
    <source>
        <dbReference type="SAM" id="MobiDB-lite"/>
    </source>
</evidence>
<feature type="region of interest" description="Disordered" evidence="6">
    <location>
        <begin position="536"/>
        <end position="561"/>
    </location>
</feature>
<evidence type="ECO:0000256" key="4">
    <source>
        <dbReference type="ARBA" id="ARBA00022777"/>
    </source>
</evidence>
<organism evidence="9 10">
    <name type="scientific">Singulisphaera acidiphila (strain ATCC BAA-1392 / DSM 18658 / VKM B-2454 / MOB10)</name>
    <dbReference type="NCBI Taxonomy" id="886293"/>
    <lineage>
        <taxon>Bacteria</taxon>
        <taxon>Pseudomonadati</taxon>
        <taxon>Planctomycetota</taxon>
        <taxon>Planctomycetia</taxon>
        <taxon>Isosphaerales</taxon>
        <taxon>Isosphaeraceae</taxon>
        <taxon>Singulisphaera</taxon>
    </lineage>
</organism>
<dbReference type="InterPro" id="IPR050660">
    <property type="entry name" value="NEK_Ser/Thr_kinase"/>
</dbReference>
<gene>
    <name evidence="9" type="ordered locus">Sinac_2836</name>
</gene>
<reference evidence="9 10" key="1">
    <citation type="submission" date="2012-02" db="EMBL/GenBank/DDBJ databases">
        <title>Complete sequence of chromosome of Singulisphaera acidiphila DSM 18658.</title>
        <authorList>
            <consortium name="US DOE Joint Genome Institute (JGI-PGF)"/>
            <person name="Lucas S."/>
            <person name="Copeland A."/>
            <person name="Lapidus A."/>
            <person name="Glavina del Rio T."/>
            <person name="Dalin E."/>
            <person name="Tice H."/>
            <person name="Bruce D."/>
            <person name="Goodwin L."/>
            <person name="Pitluck S."/>
            <person name="Peters L."/>
            <person name="Ovchinnikova G."/>
            <person name="Chertkov O."/>
            <person name="Kyrpides N."/>
            <person name="Mavromatis K."/>
            <person name="Ivanova N."/>
            <person name="Brettin T."/>
            <person name="Detter J.C."/>
            <person name="Han C."/>
            <person name="Larimer F."/>
            <person name="Land M."/>
            <person name="Hauser L."/>
            <person name="Markowitz V."/>
            <person name="Cheng J.-F."/>
            <person name="Hugenholtz P."/>
            <person name="Woyke T."/>
            <person name="Wu D."/>
            <person name="Tindall B."/>
            <person name="Pomrenke H."/>
            <person name="Brambilla E."/>
            <person name="Klenk H.-P."/>
            <person name="Eisen J.A."/>
        </authorList>
    </citation>
    <scope>NUCLEOTIDE SEQUENCE [LARGE SCALE GENOMIC DNA]</scope>
    <source>
        <strain evidence="10">ATCC BAA-1392 / DSM 18658 / VKM B-2454 / MOB10</strain>
    </source>
</reference>
<dbReference type="PANTHER" id="PTHR43671">
    <property type="entry name" value="SERINE/THREONINE-PROTEIN KINASE NEK"/>
    <property type="match status" value="1"/>
</dbReference>
<keyword evidence="7" id="KW-1133">Transmembrane helix</keyword>
<dbReference type="GO" id="GO:0005524">
    <property type="term" value="F:ATP binding"/>
    <property type="evidence" value="ECO:0007669"/>
    <property type="project" value="UniProtKB-KW"/>
</dbReference>
<dbReference type="EMBL" id="CP003364">
    <property type="protein sequence ID" value="AGA27128.1"/>
    <property type="molecule type" value="Genomic_DNA"/>
</dbReference>
<dbReference type="InterPro" id="IPR011009">
    <property type="entry name" value="Kinase-like_dom_sf"/>
</dbReference>
<dbReference type="RefSeq" id="WP_015246278.1">
    <property type="nucleotide sequence ID" value="NC_019892.1"/>
</dbReference>
<feature type="transmembrane region" description="Helical" evidence="7">
    <location>
        <begin position="515"/>
        <end position="535"/>
    </location>
</feature>
<keyword evidence="9" id="KW-0723">Serine/threonine-protein kinase</keyword>